<organism evidence="1 2">
    <name type="scientific">Schistosoma mattheei</name>
    <dbReference type="NCBI Taxonomy" id="31246"/>
    <lineage>
        <taxon>Eukaryota</taxon>
        <taxon>Metazoa</taxon>
        <taxon>Spiralia</taxon>
        <taxon>Lophotrochozoa</taxon>
        <taxon>Platyhelminthes</taxon>
        <taxon>Trematoda</taxon>
        <taxon>Digenea</taxon>
        <taxon>Strigeidida</taxon>
        <taxon>Schistosomatoidea</taxon>
        <taxon>Schistosomatidae</taxon>
        <taxon>Schistosoma</taxon>
    </lineage>
</organism>
<evidence type="ECO:0008006" key="3">
    <source>
        <dbReference type="Google" id="ProtNLM"/>
    </source>
</evidence>
<protein>
    <recommendedName>
        <fullName evidence="3">Apple domain-containing protein</fullName>
    </recommendedName>
</protein>
<sequence>MAGLITWRYHDISIELANLGEMRSTNLPLSYNDERYCVIHNKEGLLEGVQCNSVNNVICVESNMQHVNQLIGTNLPILLKKFTIEQRVDPNFVSIDSQRDGCYELFTKHSTYDCVLQCAETVNCVSGYFNQLQNQCIIILYHHSLLPHQYSDSVAHWLRFILNY</sequence>
<dbReference type="Proteomes" id="UP000050791">
    <property type="component" value="Unassembled WGS sequence"/>
</dbReference>
<reference evidence="2" key="1">
    <citation type="submission" date="2023-11" db="UniProtKB">
        <authorList>
            <consortium name="WormBaseParasite"/>
        </authorList>
    </citation>
    <scope>IDENTIFICATION</scope>
</reference>
<evidence type="ECO:0000313" key="2">
    <source>
        <dbReference type="WBParaSite" id="SMTH1_40410.1"/>
    </source>
</evidence>
<proteinExistence type="predicted"/>
<accession>A0AA85BBH7</accession>
<evidence type="ECO:0000313" key="1">
    <source>
        <dbReference type="Proteomes" id="UP000050791"/>
    </source>
</evidence>
<name>A0AA85BBH7_9TREM</name>
<dbReference type="WBParaSite" id="SMTH1_40410.1">
    <property type="protein sequence ID" value="SMTH1_40410.1"/>
    <property type="gene ID" value="SMTH1_40410"/>
</dbReference>
<dbReference type="AlphaFoldDB" id="A0AA85BBH7"/>